<comment type="caution">
    <text evidence="2">The sequence shown here is derived from an EMBL/GenBank/DDBJ whole genome shotgun (WGS) entry which is preliminary data.</text>
</comment>
<organism evidence="2 3">
    <name type="scientific">Acidiphilium iwatense</name>
    <dbReference type="NCBI Taxonomy" id="768198"/>
    <lineage>
        <taxon>Bacteria</taxon>
        <taxon>Pseudomonadati</taxon>
        <taxon>Pseudomonadota</taxon>
        <taxon>Alphaproteobacteria</taxon>
        <taxon>Acetobacterales</taxon>
        <taxon>Acidocellaceae</taxon>
        <taxon>Acidiphilium</taxon>
    </lineage>
</organism>
<keyword evidence="3" id="KW-1185">Reference proteome</keyword>
<dbReference type="Proteomes" id="UP001521209">
    <property type="component" value="Unassembled WGS sequence"/>
</dbReference>
<reference evidence="2 3" key="1">
    <citation type="submission" date="2022-01" db="EMBL/GenBank/DDBJ databases">
        <authorList>
            <person name="Won M."/>
            <person name="Kim S.-J."/>
            <person name="Kwon S.-W."/>
        </authorList>
    </citation>
    <scope>NUCLEOTIDE SEQUENCE [LARGE SCALE GENOMIC DNA]</scope>
    <source>
        <strain evidence="2 3">KCTC 23505</strain>
    </source>
</reference>
<dbReference type="RefSeq" id="WP_235705478.1">
    <property type="nucleotide sequence ID" value="NZ_JAKGBZ010000042.1"/>
</dbReference>
<gene>
    <name evidence="2" type="ORF">L2A60_16080</name>
</gene>
<dbReference type="EMBL" id="JAKGBZ010000042">
    <property type="protein sequence ID" value="MCF3948193.1"/>
    <property type="molecule type" value="Genomic_DNA"/>
</dbReference>
<evidence type="ECO:0000256" key="1">
    <source>
        <dbReference type="SAM" id="SignalP"/>
    </source>
</evidence>
<evidence type="ECO:0000313" key="3">
    <source>
        <dbReference type="Proteomes" id="UP001521209"/>
    </source>
</evidence>
<feature type="chain" id="PRO_5046938803" evidence="1">
    <location>
        <begin position="46"/>
        <end position="316"/>
    </location>
</feature>
<accession>A0ABS9DZS1</accession>
<sequence length="316" mass="34097">MSVANNRSKSHKTQRPKFLGRFAKLIPPLAVLSASTIASIAPANAAMFGSTPEYPVGITMGVPVGELPPPGFYYINKGTFSGAHSVNGQGVRTGAVSSTWTNTSQIMWVLNQRVLGARYAVFIRNIGAVDVALTRPNGTTSSTVGLPDTEIIPANLSWSVAPGLFFDAEFGFYVPSGRYTTPAAINIGQNHYTLEPNFALTYFHSGWAFTAHTVFDINGVNQQTHYRNGTTMDVDYTAFKTIGRWSFGPVGYYLTQITRDSGPAKLDGGSPQEWALGLGAAYNFGPARLNLNITHDIVANNIGQKTMAMFIFTVPL</sequence>
<proteinExistence type="predicted"/>
<protein>
    <submittedName>
        <fullName evidence="2">Transporter</fullName>
    </submittedName>
</protein>
<keyword evidence="1" id="KW-0732">Signal</keyword>
<dbReference type="Pfam" id="PF13557">
    <property type="entry name" value="Phenol_MetA_deg"/>
    <property type="match status" value="1"/>
</dbReference>
<evidence type="ECO:0000313" key="2">
    <source>
        <dbReference type="EMBL" id="MCF3948193.1"/>
    </source>
</evidence>
<feature type="signal peptide" evidence="1">
    <location>
        <begin position="1"/>
        <end position="45"/>
    </location>
</feature>
<name>A0ABS9DZS1_9PROT</name>
<dbReference type="InterPro" id="IPR025737">
    <property type="entry name" value="FApF"/>
</dbReference>